<evidence type="ECO:0008006" key="6">
    <source>
        <dbReference type="Google" id="ProtNLM"/>
    </source>
</evidence>
<dbReference type="OrthoDB" id="2350934at2759"/>
<feature type="compositionally biased region" description="Low complexity" evidence="1">
    <location>
        <begin position="349"/>
        <end position="358"/>
    </location>
</feature>
<dbReference type="SMART" id="SM00717">
    <property type="entry name" value="SANT"/>
    <property type="match status" value="4"/>
</dbReference>
<name>A0A197K5Y4_9FUNG</name>
<dbReference type="PROSITE" id="PS50090">
    <property type="entry name" value="MYB_LIKE"/>
    <property type="match status" value="2"/>
</dbReference>
<dbReference type="GO" id="GO:0000981">
    <property type="term" value="F:DNA-binding transcription factor activity, RNA polymerase II-specific"/>
    <property type="evidence" value="ECO:0007669"/>
    <property type="project" value="TreeGrafter"/>
</dbReference>
<evidence type="ECO:0000313" key="4">
    <source>
        <dbReference type="EMBL" id="OAQ31859.1"/>
    </source>
</evidence>
<dbReference type="SUPFAM" id="SSF46689">
    <property type="entry name" value="Homeodomain-like"/>
    <property type="match status" value="1"/>
</dbReference>
<feature type="compositionally biased region" description="Acidic residues" evidence="1">
    <location>
        <begin position="332"/>
        <end position="348"/>
    </location>
</feature>
<dbReference type="InterPro" id="IPR017930">
    <property type="entry name" value="Myb_dom"/>
</dbReference>
<reference evidence="4 5" key="1">
    <citation type="submission" date="2016-05" db="EMBL/GenBank/DDBJ databases">
        <title>Genome sequencing reveals origins of a unique bacterial endosymbiosis in the earliest lineages of terrestrial Fungi.</title>
        <authorList>
            <consortium name="DOE Joint Genome Institute"/>
            <person name="Uehling J."/>
            <person name="Gryganskyi A."/>
            <person name="Hameed K."/>
            <person name="Tschaplinski T."/>
            <person name="Misztal P."/>
            <person name="Wu S."/>
            <person name="Desiro A."/>
            <person name="Vande Pol N."/>
            <person name="Du Z.-Y."/>
            <person name="Zienkiewicz A."/>
            <person name="Zienkiewicz K."/>
            <person name="Morin E."/>
            <person name="Tisserant E."/>
            <person name="Splivallo R."/>
            <person name="Hainaut M."/>
            <person name="Henrissat B."/>
            <person name="Ohm R."/>
            <person name="Kuo A."/>
            <person name="Yan J."/>
            <person name="Lipzen A."/>
            <person name="Nolan M."/>
            <person name="Labutti K."/>
            <person name="Barry K."/>
            <person name="Goldstein A."/>
            <person name="Labbe J."/>
            <person name="Schadt C."/>
            <person name="Tuskan G."/>
            <person name="Grigoriev I."/>
            <person name="Martin F."/>
            <person name="Vilgalys R."/>
            <person name="Bonito G."/>
        </authorList>
    </citation>
    <scope>NUCLEOTIDE SEQUENCE [LARGE SCALE GENOMIC DNA]</scope>
    <source>
        <strain evidence="4 5">AG-77</strain>
    </source>
</reference>
<evidence type="ECO:0000313" key="5">
    <source>
        <dbReference type="Proteomes" id="UP000078512"/>
    </source>
</evidence>
<accession>A0A197K5Y4</accession>
<dbReference type="GO" id="GO:0000978">
    <property type="term" value="F:RNA polymerase II cis-regulatory region sequence-specific DNA binding"/>
    <property type="evidence" value="ECO:0007669"/>
    <property type="project" value="TreeGrafter"/>
</dbReference>
<dbReference type="AlphaFoldDB" id="A0A197K5Y4"/>
<keyword evidence="5" id="KW-1185">Reference proteome</keyword>
<feature type="domain" description="Myb-like" evidence="2">
    <location>
        <begin position="115"/>
        <end position="163"/>
    </location>
</feature>
<dbReference type="InterPro" id="IPR001005">
    <property type="entry name" value="SANT/Myb"/>
</dbReference>
<dbReference type="EMBL" id="KV442027">
    <property type="protein sequence ID" value="OAQ31859.1"/>
    <property type="molecule type" value="Genomic_DNA"/>
</dbReference>
<dbReference type="PANTHER" id="PTHR45614">
    <property type="entry name" value="MYB PROTEIN-RELATED"/>
    <property type="match status" value="1"/>
</dbReference>
<dbReference type="PROSITE" id="PS51294">
    <property type="entry name" value="HTH_MYB"/>
    <property type="match status" value="1"/>
</dbReference>
<feature type="region of interest" description="Disordered" evidence="1">
    <location>
        <begin position="98"/>
        <end position="121"/>
    </location>
</feature>
<sequence>MTLTQALWRSLPTTNSSSLRPLLLNCPSIFSATSVSGTAVPAMALRRISTLPRRNATPTSTTTTISTSVISRRLFHTTPTTKNTTTTIPEIPTELESQAPSIGKSPVIKPLSRKPRNSRNTRWTPELDERLLELRKADQTWESISRFMGRSTSACSDRYYTALDPALRNWTPAMFAKLNQMVEDGEKWSDIAVALGAKIVACQNQWRTLGNGKYRIKGIITTSQSLSWTPYEMEAFWAAWIRLSKEVVQDESGHKLDWKEFAAEVKTKTAVECRKAFKLLVNHALKDAPGWVKLETVSYVSETIKVARARKRLELKEKRLKDAAAAGGEALNLDDEDLEDDDEDDDETSTSAAAAGGTKNTRQKLTAWTDEEHKALFEAVERYGLFSGWTKIRNEVKPDANDEDVEIEYYHVSGIQEKPKEESSETDVVEIVPLEKGTKIHGEWTDKEAARLSLVLMKYSHMPIWAERAEEMGVSPTEEDYEILFKNNRDNPIKRLSKKELKALERDGKRRVRGRGKKFLLQGAADAAKAGTEIPTTPPVQEPVRAVQETIASTTKTTHRSSDNNNSDDEGPNEQRTELLWNADRTLRLRRLVGQQQLQERSGHAIDWSWIAEHIGPGFDASTCITKWQSLPEHSSIKVEPARFWDEADIRLLEQGILTHGNLWTCIQRDFLPERTTDSIRRKVSNLQKKREHLIMDARATAVALKEKYPDLDVEETVKNAIIADQSCVLWGRLNDLLKQYRENPKNVAQGPKRREFPSEV</sequence>
<evidence type="ECO:0000259" key="3">
    <source>
        <dbReference type="PROSITE" id="PS51294"/>
    </source>
</evidence>
<feature type="region of interest" description="Disordered" evidence="1">
    <location>
        <begin position="553"/>
        <end position="575"/>
    </location>
</feature>
<protein>
    <recommendedName>
        <fullName evidence="6">Myb-like domain-containing protein</fullName>
    </recommendedName>
</protein>
<organism evidence="4 5">
    <name type="scientific">Linnemannia elongata AG-77</name>
    <dbReference type="NCBI Taxonomy" id="1314771"/>
    <lineage>
        <taxon>Eukaryota</taxon>
        <taxon>Fungi</taxon>
        <taxon>Fungi incertae sedis</taxon>
        <taxon>Mucoromycota</taxon>
        <taxon>Mortierellomycotina</taxon>
        <taxon>Mortierellomycetes</taxon>
        <taxon>Mortierellales</taxon>
        <taxon>Mortierellaceae</taxon>
        <taxon>Linnemannia</taxon>
    </lineage>
</organism>
<proteinExistence type="predicted"/>
<feature type="domain" description="HTH myb-type" evidence="3">
    <location>
        <begin position="122"/>
        <end position="167"/>
    </location>
</feature>
<dbReference type="PANTHER" id="PTHR45614:SF51">
    <property type="entry name" value="MYB-LIKE DNA-BINDING PROTEIN BAS1"/>
    <property type="match status" value="1"/>
</dbReference>
<evidence type="ECO:0000256" key="1">
    <source>
        <dbReference type="SAM" id="MobiDB-lite"/>
    </source>
</evidence>
<dbReference type="GO" id="GO:0005634">
    <property type="term" value="C:nucleus"/>
    <property type="evidence" value="ECO:0007669"/>
    <property type="project" value="TreeGrafter"/>
</dbReference>
<dbReference type="Gene3D" id="1.10.10.60">
    <property type="entry name" value="Homeodomain-like"/>
    <property type="match status" value="2"/>
</dbReference>
<feature type="region of interest" description="Disordered" evidence="1">
    <location>
        <begin position="330"/>
        <end position="364"/>
    </location>
</feature>
<gene>
    <name evidence="4" type="ORF">K457DRAFT_153864</name>
</gene>
<evidence type="ECO:0000259" key="2">
    <source>
        <dbReference type="PROSITE" id="PS50090"/>
    </source>
</evidence>
<dbReference type="Pfam" id="PF13921">
    <property type="entry name" value="Myb_DNA-bind_6"/>
    <property type="match status" value="1"/>
</dbReference>
<dbReference type="InterPro" id="IPR009057">
    <property type="entry name" value="Homeodomain-like_sf"/>
</dbReference>
<dbReference type="InterPro" id="IPR050560">
    <property type="entry name" value="MYB_TF"/>
</dbReference>
<dbReference type="Proteomes" id="UP000078512">
    <property type="component" value="Unassembled WGS sequence"/>
</dbReference>
<feature type="domain" description="Myb-like" evidence="2">
    <location>
        <begin position="360"/>
        <end position="413"/>
    </location>
</feature>